<keyword evidence="5" id="KW-0479">Metal-binding</keyword>
<dbReference type="InterPro" id="IPR000421">
    <property type="entry name" value="FA58C"/>
</dbReference>
<dbReference type="GO" id="GO:0001868">
    <property type="term" value="P:regulation of complement activation, lectin pathway"/>
    <property type="evidence" value="ECO:0007669"/>
    <property type="project" value="UniProtKB-ARBA"/>
</dbReference>
<organism evidence="16 17">
    <name type="scientific">Edaphochlamys debaryana</name>
    <dbReference type="NCBI Taxonomy" id="47281"/>
    <lineage>
        <taxon>Eukaryota</taxon>
        <taxon>Viridiplantae</taxon>
        <taxon>Chlorophyta</taxon>
        <taxon>core chlorophytes</taxon>
        <taxon>Chlorophyceae</taxon>
        <taxon>CS clade</taxon>
        <taxon>Chlamydomonadales</taxon>
        <taxon>Chlamydomonadales incertae sedis</taxon>
        <taxon>Edaphochlamys</taxon>
    </lineage>
</organism>
<keyword evidence="8" id="KW-0677">Repeat</keyword>
<dbReference type="Pfam" id="PF22633">
    <property type="entry name" value="F5_F8_type_C_2"/>
    <property type="match status" value="3"/>
</dbReference>
<keyword evidence="6 13" id="KW-0732">Signal</keyword>
<evidence type="ECO:0000313" key="16">
    <source>
        <dbReference type="EMBL" id="KAG2482891.1"/>
    </source>
</evidence>
<name>A0A836BN57_9CHLO</name>
<evidence type="ECO:0000256" key="13">
    <source>
        <dbReference type="SAM" id="SignalP"/>
    </source>
</evidence>
<dbReference type="SUPFAM" id="SSF49785">
    <property type="entry name" value="Galactose-binding domain-like"/>
    <property type="match status" value="3"/>
</dbReference>
<dbReference type="GO" id="GO:0042806">
    <property type="term" value="F:fucose binding"/>
    <property type="evidence" value="ECO:0007669"/>
    <property type="project" value="UniProtKB-ARBA"/>
</dbReference>
<feature type="domain" description="F5/8 type C" evidence="14">
    <location>
        <begin position="473"/>
        <end position="628"/>
    </location>
</feature>
<comment type="similarity">
    <text evidence="2">Belongs to the fucolectin family.</text>
</comment>
<evidence type="ECO:0000256" key="4">
    <source>
        <dbReference type="ARBA" id="ARBA00022536"/>
    </source>
</evidence>
<evidence type="ECO:0000313" key="17">
    <source>
        <dbReference type="Proteomes" id="UP000612055"/>
    </source>
</evidence>
<protein>
    <recommendedName>
        <fullName evidence="18">EGF-like domain-containing protein</fullName>
    </recommendedName>
</protein>
<comment type="caution">
    <text evidence="12">Lacks conserved residue(s) required for the propagation of feature annotation.</text>
</comment>
<evidence type="ECO:0000256" key="5">
    <source>
        <dbReference type="ARBA" id="ARBA00022723"/>
    </source>
</evidence>
<evidence type="ECO:0000256" key="7">
    <source>
        <dbReference type="ARBA" id="ARBA00022734"/>
    </source>
</evidence>
<proteinExistence type="inferred from homology"/>
<dbReference type="Pfam" id="PF07645">
    <property type="entry name" value="EGF_CA"/>
    <property type="match status" value="2"/>
</dbReference>
<evidence type="ECO:0000256" key="8">
    <source>
        <dbReference type="ARBA" id="ARBA00022737"/>
    </source>
</evidence>
<evidence type="ECO:0000256" key="11">
    <source>
        <dbReference type="ARBA" id="ARBA00023180"/>
    </source>
</evidence>
<comment type="function">
    <text evidence="1">Acts as a defensive agent. Recognizes blood group fucosylated oligosaccharides including A, B, H and Lewis B-type antigens. Does not recognize Lewis A antigen and has low affinity for monovalent haptens.</text>
</comment>
<keyword evidence="10" id="KW-1015">Disulfide bond</keyword>
<comment type="subunit">
    <text evidence="3">Homotrimer.</text>
</comment>
<evidence type="ECO:0000256" key="3">
    <source>
        <dbReference type="ARBA" id="ARBA00011233"/>
    </source>
</evidence>
<dbReference type="InterPro" id="IPR001881">
    <property type="entry name" value="EGF-like_Ca-bd_dom"/>
</dbReference>
<dbReference type="FunFam" id="2.10.25.10:FF:000005">
    <property type="entry name" value="Fibrillin 2"/>
    <property type="match status" value="1"/>
</dbReference>
<dbReference type="Gene3D" id="2.60.120.260">
    <property type="entry name" value="Galactose-binding domain-like"/>
    <property type="match status" value="3"/>
</dbReference>
<comment type="caution">
    <text evidence="16">The sequence shown here is derived from an EMBL/GenBank/DDBJ whole genome shotgun (WGS) entry which is preliminary data.</text>
</comment>
<dbReference type="SUPFAM" id="SSF57184">
    <property type="entry name" value="Growth factor receptor domain"/>
    <property type="match status" value="1"/>
</dbReference>
<dbReference type="Proteomes" id="UP000612055">
    <property type="component" value="Unassembled WGS sequence"/>
</dbReference>
<dbReference type="InterPro" id="IPR009030">
    <property type="entry name" value="Growth_fac_rcpt_cys_sf"/>
</dbReference>
<dbReference type="PANTHER" id="PTHR45713:SF6">
    <property type="entry name" value="F5_8 TYPE C DOMAIN-CONTAINING PROTEIN"/>
    <property type="match status" value="1"/>
</dbReference>
<dbReference type="PROSITE" id="PS00010">
    <property type="entry name" value="ASX_HYDROXYL"/>
    <property type="match status" value="1"/>
</dbReference>
<dbReference type="OrthoDB" id="550804at2759"/>
<evidence type="ECO:0000256" key="1">
    <source>
        <dbReference type="ARBA" id="ARBA00002219"/>
    </source>
</evidence>
<dbReference type="GO" id="GO:0010185">
    <property type="term" value="P:regulation of cellular defense response"/>
    <property type="evidence" value="ECO:0007669"/>
    <property type="project" value="UniProtKB-ARBA"/>
</dbReference>
<reference evidence="16" key="1">
    <citation type="journal article" date="2020" name="bioRxiv">
        <title>Comparative genomics of Chlamydomonas.</title>
        <authorList>
            <person name="Craig R.J."/>
            <person name="Hasan A.R."/>
            <person name="Ness R.W."/>
            <person name="Keightley P.D."/>
        </authorList>
    </citation>
    <scope>NUCLEOTIDE SEQUENCE</scope>
    <source>
        <strain evidence="16">CCAP 11/70</strain>
    </source>
</reference>
<evidence type="ECO:0000256" key="2">
    <source>
        <dbReference type="ARBA" id="ARBA00010147"/>
    </source>
</evidence>
<dbReference type="PROSITE" id="PS01187">
    <property type="entry name" value="EGF_CA"/>
    <property type="match status" value="1"/>
</dbReference>
<keyword evidence="9" id="KW-0106">Calcium</keyword>
<evidence type="ECO:0000259" key="14">
    <source>
        <dbReference type="PROSITE" id="PS50022"/>
    </source>
</evidence>
<dbReference type="InterPro" id="IPR006585">
    <property type="entry name" value="FTP1"/>
</dbReference>
<evidence type="ECO:0000256" key="10">
    <source>
        <dbReference type="ARBA" id="ARBA00023157"/>
    </source>
</evidence>
<evidence type="ECO:0000256" key="12">
    <source>
        <dbReference type="PROSITE-ProRule" id="PRU00076"/>
    </source>
</evidence>
<feature type="chain" id="PRO_5032619789" description="EGF-like domain-containing protein" evidence="13">
    <location>
        <begin position="29"/>
        <end position="628"/>
    </location>
</feature>
<evidence type="ECO:0000256" key="6">
    <source>
        <dbReference type="ARBA" id="ARBA00022729"/>
    </source>
</evidence>
<dbReference type="PROSITE" id="PS50026">
    <property type="entry name" value="EGF_3"/>
    <property type="match status" value="1"/>
</dbReference>
<gene>
    <name evidence="16" type="ORF">HYH03_018234</name>
</gene>
<keyword evidence="17" id="KW-1185">Reference proteome</keyword>
<keyword evidence="4 12" id="KW-0245">EGF-like domain</keyword>
<dbReference type="PANTHER" id="PTHR45713">
    <property type="entry name" value="FTP DOMAIN-CONTAINING PROTEIN"/>
    <property type="match status" value="1"/>
</dbReference>
<evidence type="ECO:0008006" key="18">
    <source>
        <dbReference type="Google" id="ProtNLM"/>
    </source>
</evidence>
<dbReference type="Gene3D" id="2.10.25.10">
    <property type="entry name" value="Laminin"/>
    <property type="match status" value="2"/>
</dbReference>
<keyword evidence="11" id="KW-0325">Glycoprotein</keyword>
<dbReference type="SMART" id="SM00181">
    <property type="entry name" value="EGF"/>
    <property type="match status" value="2"/>
</dbReference>
<dbReference type="InterPro" id="IPR008979">
    <property type="entry name" value="Galactose-bd-like_sf"/>
</dbReference>
<dbReference type="CDD" id="cd00054">
    <property type="entry name" value="EGF_CA"/>
    <property type="match status" value="2"/>
</dbReference>
<dbReference type="PROSITE" id="PS50022">
    <property type="entry name" value="FA58C_3"/>
    <property type="match status" value="1"/>
</dbReference>
<keyword evidence="7" id="KW-0430">Lectin</keyword>
<dbReference type="AlphaFoldDB" id="A0A836BN57"/>
<dbReference type="InterPro" id="IPR049883">
    <property type="entry name" value="NOTCH1_EGF-like"/>
</dbReference>
<dbReference type="InterPro" id="IPR000742">
    <property type="entry name" value="EGF"/>
</dbReference>
<accession>A0A836BN57</accession>
<dbReference type="EMBL" id="JAEHOE010000198">
    <property type="protein sequence ID" value="KAG2482891.1"/>
    <property type="molecule type" value="Genomic_DNA"/>
</dbReference>
<dbReference type="SMART" id="SM00179">
    <property type="entry name" value="EGF_CA"/>
    <property type="match status" value="2"/>
</dbReference>
<feature type="signal peptide" evidence="13">
    <location>
        <begin position="1"/>
        <end position="28"/>
    </location>
</feature>
<feature type="domain" description="EGF-like" evidence="15">
    <location>
        <begin position="83"/>
        <end position="123"/>
    </location>
</feature>
<dbReference type="GO" id="GO:0005509">
    <property type="term" value="F:calcium ion binding"/>
    <property type="evidence" value="ECO:0007669"/>
    <property type="project" value="InterPro"/>
</dbReference>
<dbReference type="InterPro" id="IPR051941">
    <property type="entry name" value="BG_Antigen-Binding_Lectin"/>
</dbReference>
<evidence type="ECO:0000259" key="15">
    <source>
        <dbReference type="PROSITE" id="PS50026"/>
    </source>
</evidence>
<dbReference type="InterPro" id="IPR018097">
    <property type="entry name" value="EGF_Ca-bd_CS"/>
</dbReference>
<sequence length="628" mass="66772">MVRRRDATGATVWASFVFGALLLRGAHAQVDCYYYDYGSKTCRDVNDGAGARCTNTIGGYKCTCPPAFGAGLVYSEDLQTCVDVDECKRVPSPCPIGATCKNLIGSYMCSCPPGATVVRNTCVYPHINLALRKPAWSSSVSRSCTGATPTCGNASRLVDDNFNTTGYFASDLNDYYPWAALDLGGTAVVSSLAIWQRRDCCANRLAKAEVRLGGVRVANTTLASNPRVWTQTATIPLGGMLAVNLTAPAVGRYLSLQNFHPADSPNATESAINLLPPGTVYNAQAGSAVSAAAAHLYIRYWAAYPPPVPGPIVLRRAWASTACRNATCNATALIDGKLNGTGSYYSSGPGDYRPWAAVDLSDTFFVTRVVLWQRADCCANRLQDAVVRLGGVVPSNTTVDDNMPVWMQEDPLAQGTAQVIDLKPPVAGRYLSIQNNNYNLFGPDYPYLLNLAEIQAYGFRCAAGWAFNALMGVCAPLLNVARGKRAWASSVSPACAATCGANMAVDGKRTASRFTSAATDATPWLAVDLGAVQTIVRIMIWAREDCCATRLQNAVLRAGNANITSTAAIGGNPAVWTQYGPGPALGAAQTIALDPPVRARYLSLQNFGSAPIAENNTLTFAELEVYAF</sequence>
<dbReference type="SMART" id="SM00607">
    <property type="entry name" value="FTP"/>
    <property type="match status" value="1"/>
</dbReference>
<dbReference type="InterPro" id="IPR000152">
    <property type="entry name" value="EGF-type_Asp/Asn_hydroxyl_site"/>
</dbReference>
<evidence type="ECO:0000256" key="9">
    <source>
        <dbReference type="ARBA" id="ARBA00022837"/>
    </source>
</evidence>